<gene>
    <name evidence="2" type="ORF">AAG570_013571</name>
</gene>
<evidence type="ECO:0000256" key="1">
    <source>
        <dbReference type="SAM" id="MobiDB-lite"/>
    </source>
</evidence>
<dbReference type="EMBL" id="JBFDAA010000009">
    <property type="protein sequence ID" value="KAL1129039.1"/>
    <property type="molecule type" value="Genomic_DNA"/>
</dbReference>
<comment type="caution">
    <text evidence="2">The sequence shown here is derived from an EMBL/GenBank/DDBJ whole genome shotgun (WGS) entry which is preliminary data.</text>
</comment>
<protein>
    <submittedName>
        <fullName evidence="2">Uncharacterized protein</fullName>
    </submittedName>
</protein>
<organism evidence="2 3">
    <name type="scientific">Ranatra chinensis</name>
    <dbReference type="NCBI Taxonomy" id="642074"/>
    <lineage>
        <taxon>Eukaryota</taxon>
        <taxon>Metazoa</taxon>
        <taxon>Ecdysozoa</taxon>
        <taxon>Arthropoda</taxon>
        <taxon>Hexapoda</taxon>
        <taxon>Insecta</taxon>
        <taxon>Pterygota</taxon>
        <taxon>Neoptera</taxon>
        <taxon>Paraneoptera</taxon>
        <taxon>Hemiptera</taxon>
        <taxon>Heteroptera</taxon>
        <taxon>Panheteroptera</taxon>
        <taxon>Nepomorpha</taxon>
        <taxon>Nepidae</taxon>
        <taxon>Ranatrinae</taxon>
        <taxon>Ranatra</taxon>
    </lineage>
</organism>
<reference evidence="2 3" key="1">
    <citation type="submission" date="2024-07" db="EMBL/GenBank/DDBJ databases">
        <title>Chromosome-level genome assembly of the water stick insect Ranatra chinensis (Heteroptera: Nepidae).</title>
        <authorList>
            <person name="Liu X."/>
        </authorList>
    </citation>
    <scope>NUCLEOTIDE SEQUENCE [LARGE SCALE GENOMIC DNA]</scope>
    <source>
        <strain evidence="2">Cailab_2021Rc</strain>
        <tissue evidence="2">Muscle</tissue>
    </source>
</reference>
<evidence type="ECO:0000313" key="3">
    <source>
        <dbReference type="Proteomes" id="UP001558652"/>
    </source>
</evidence>
<accession>A0ABD0YDA2</accession>
<name>A0ABD0YDA2_9HEMI</name>
<keyword evidence="3" id="KW-1185">Reference proteome</keyword>
<dbReference type="AlphaFoldDB" id="A0ABD0YDA2"/>
<dbReference type="Proteomes" id="UP001558652">
    <property type="component" value="Unassembled WGS sequence"/>
</dbReference>
<feature type="region of interest" description="Disordered" evidence="1">
    <location>
        <begin position="1"/>
        <end position="45"/>
    </location>
</feature>
<feature type="compositionally biased region" description="Polar residues" evidence="1">
    <location>
        <begin position="8"/>
        <end position="27"/>
    </location>
</feature>
<sequence>MASKRRNMSYQNKKQETTEIANETNLMNREEEKSRSTCSEDGDRSQDKLANISTLGHQLTQLEAHLRRSLETQAEKEKQIAHLKEALQGRAGFKRWIEEDREDECGSE</sequence>
<proteinExistence type="predicted"/>
<evidence type="ECO:0000313" key="2">
    <source>
        <dbReference type="EMBL" id="KAL1129039.1"/>
    </source>
</evidence>